<dbReference type="AlphaFoldDB" id="Q2YI85"/>
<reference evidence="3" key="1">
    <citation type="journal article" date="2005" name="Environ. Microbiol.">
        <title>Novel hydrolase diversity retrieved from a metagenome library of bovine rumen microflora.</title>
        <authorList>
            <person name="Ferrer M."/>
            <person name="Golyshina O.V."/>
            <person name="Chernikova T.N."/>
            <person name="Khachane A.N."/>
            <person name="Reyes-Duarte D."/>
            <person name="Santos V.A.P.M.D."/>
            <person name="Strompl C."/>
            <person name="Elborough K."/>
            <person name="Jarvis G."/>
            <person name="Neef A."/>
            <person name="Yakimov M.M."/>
            <person name="Timmis K.N."/>
            <person name="Golyshin P.N."/>
        </authorList>
    </citation>
    <scope>NUCLEOTIDE SEQUENCE</scope>
</reference>
<keyword evidence="3" id="KW-0119">Carbohydrate metabolism</keyword>
<dbReference type="InterPro" id="IPR029058">
    <property type="entry name" value="AB_hydrolase_fold"/>
</dbReference>
<evidence type="ECO:0000256" key="1">
    <source>
        <dbReference type="ARBA" id="ARBA00022801"/>
    </source>
</evidence>
<evidence type="ECO:0000313" key="3">
    <source>
        <dbReference type="EMBL" id="CAJ19117.1"/>
    </source>
</evidence>
<sequence length="321" mass="34174">MNEYGGAGGSLGFWNNISDVGSIFSVCEVGVPNVSNIKLSTGGSLKIFRAPDDKANGRAILVFPGGGYGFIAGPNEGSDWAPMFNNLGYTVGVLTYTVPPSSPDQPLTQARAAMSYLRSHSDEWNVNTGIIGVIGFSAGGHLAATVATHTSGGEAPAFQILFYPVITMDASYTHSGSRQNLIGDNPTLELETLYSNEKQVTSTTPPAYICWADNDGTVPPANSINYASALTEKGVPVRTRNYPSGGHGYGYGIASGWEYHDDMVADLTAWLLGLEDDLTAVNSIPRASAIKAPAYYNLYGQRVSEPRQGIYITEGKKIRIK</sequence>
<accession>Q2YI85</accession>
<keyword evidence="3" id="KW-0624">Polysaccharide degradation</keyword>
<dbReference type="Gene3D" id="3.40.50.1820">
    <property type="entry name" value="alpha/beta hydrolase"/>
    <property type="match status" value="1"/>
</dbReference>
<dbReference type="EMBL" id="AM050329">
    <property type="protein sequence ID" value="CAJ19117.1"/>
    <property type="molecule type" value="Genomic_DNA"/>
</dbReference>
<dbReference type="SUPFAM" id="SSF53474">
    <property type="entry name" value="alpha/beta-Hydrolases"/>
    <property type="match status" value="1"/>
</dbReference>
<dbReference type="GO" id="GO:0045493">
    <property type="term" value="P:xylan catabolic process"/>
    <property type="evidence" value="ECO:0007669"/>
    <property type="project" value="UniProtKB-KW"/>
</dbReference>
<protein>
    <submittedName>
        <fullName evidence="3">Putative xylanase</fullName>
    </submittedName>
</protein>
<proteinExistence type="predicted"/>
<organism evidence="3">
    <name type="scientific">unidentified microorganism</name>
    <dbReference type="NCBI Taxonomy" id="81726"/>
    <lineage>
        <taxon>unclassified sequences</taxon>
        <taxon>environmental samples</taxon>
    </lineage>
</organism>
<keyword evidence="1" id="KW-0378">Hydrolase</keyword>
<dbReference type="GO" id="GO:0016787">
    <property type="term" value="F:hydrolase activity"/>
    <property type="evidence" value="ECO:0007669"/>
    <property type="project" value="UniProtKB-KW"/>
</dbReference>
<dbReference type="Pfam" id="PF07859">
    <property type="entry name" value="Abhydrolase_3"/>
    <property type="match status" value="1"/>
</dbReference>
<dbReference type="InterPro" id="IPR013094">
    <property type="entry name" value="AB_hydrolase_3"/>
</dbReference>
<evidence type="ECO:0000259" key="2">
    <source>
        <dbReference type="Pfam" id="PF07859"/>
    </source>
</evidence>
<dbReference type="PANTHER" id="PTHR48081">
    <property type="entry name" value="AB HYDROLASE SUPERFAMILY PROTEIN C4A8.06C"/>
    <property type="match status" value="1"/>
</dbReference>
<name>Q2YI85_9ZZZZ</name>
<keyword evidence="3" id="KW-0858">Xylan degradation</keyword>
<dbReference type="PANTHER" id="PTHR48081:SF6">
    <property type="entry name" value="PEPTIDASE S9 PROLYL OLIGOPEPTIDASE CATALYTIC DOMAIN-CONTAINING PROTEIN"/>
    <property type="match status" value="1"/>
</dbReference>
<feature type="domain" description="Alpha/beta hydrolase fold-3" evidence="2">
    <location>
        <begin position="74"/>
        <end position="249"/>
    </location>
</feature>
<dbReference type="InterPro" id="IPR050300">
    <property type="entry name" value="GDXG_lipolytic_enzyme"/>
</dbReference>